<reference evidence="1 2" key="1">
    <citation type="submission" date="2018-08" db="EMBL/GenBank/DDBJ databases">
        <title>A genome reference for cultivated species of the human gut microbiota.</title>
        <authorList>
            <person name="Zou Y."/>
            <person name="Xue W."/>
            <person name="Luo G."/>
        </authorList>
    </citation>
    <scope>NUCLEOTIDE SEQUENCE [LARGE SCALE GENOMIC DNA]</scope>
    <source>
        <strain evidence="1 2">OF02-7</strain>
    </source>
</reference>
<evidence type="ECO:0000313" key="1">
    <source>
        <dbReference type="EMBL" id="RGY21325.1"/>
    </source>
</evidence>
<protein>
    <submittedName>
        <fullName evidence="1">Uncharacterized protein</fullName>
    </submittedName>
</protein>
<proteinExistence type="predicted"/>
<gene>
    <name evidence="1" type="ORF">DXA50_00280</name>
</gene>
<comment type="caution">
    <text evidence="1">The sequence shown here is derived from an EMBL/GenBank/DDBJ whole genome shotgun (WGS) entry which is preliminary data.</text>
</comment>
<evidence type="ECO:0000313" key="2">
    <source>
        <dbReference type="Proteomes" id="UP000286063"/>
    </source>
</evidence>
<dbReference type="AlphaFoldDB" id="A0A413IU11"/>
<organism evidence="1 2">
    <name type="scientific">Butyricimonas virosa</name>
    <dbReference type="NCBI Taxonomy" id="544645"/>
    <lineage>
        <taxon>Bacteria</taxon>
        <taxon>Pseudomonadati</taxon>
        <taxon>Bacteroidota</taxon>
        <taxon>Bacteroidia</taxon>
        <taxon>Bacteroidales</taxon>
        <taxon>Odoribacteraceae</taxon>
        <taxon>Butyricimonas</taxon>
    </lineage>
</organism>
<accession>A0A413IU11</accession>
<dbReference type="Proteomes" id="UP000286063">
    <property type="component" value="Unassembled WGS sequence"/>
</dbReference>
<sequence>MGGMIMTPEEYIDQMKIQEVSWNGDICENEPTGDYILSEEDTLEAVRMAREDEKRIVKEKCEKLFRGFLLKDFLKSASNEPFDQEEEFKKLMDRI</sequence>
<name>A0A413IU11_9BACT</name>
<dbReference type="EMBL" id="QSCR01000001">
    <property type="protein sequence ID" value="RGY21325.1"/>
    <property type="molecule type" value="Genomic_DNA"/>
</dbReference>